<sequence length="125" mass="13619">MNRTRMLIQASALAALVGTFMGSHMAGSLNYAMRPMHAHILVVGWLSLFAFGAFYKLFPIPATSKLANAQAITGIIGAFVLPIGMYIDLLKDTAITTTLYIGGGVFLLISFILFALITFIYRKEL</sequence>
<gene>
    <name evidence="2" type="ORF">BFG57_14155</name>
</gene>
<dbReference type="Proteomes" id="UP000095209">
    <property type="component" value="Unassembled WGS sequence"/>
</dbReference>
<evidence type="ECO:0008006" key="4">
    <source>
        <dbReference type="Google" id="ProtNLM"/>
    </source>
</evidence>
<protein>
    <recommendedName>
        <fullName evidence="4">Cytochrome-c oxidase</fullName>
    </recommendedName>
</protein>
<evidence type="ECO:0000313" key="2">
    <source>
        <dbReference type="EMBL" id="OEH93001.1"/>
    </source>
</evidence>
<dbReference type="RefSeq" id="WP_069716992.1">
    <property type="nucleotide sequence ID" value="NZ_MJEH01000019.1"/>
</dbReference>
<evidence type="ECO:0000256" key="1">
    <source>
        <dbReference type="SAM" id="Phobius"/>
    </source>
</evidence>
<organism evidence="2 3">
    <name type="scientific">Bacillus solimangrovi</name>
    <dbReference type="NCBI Taxonomy" id="1305675"/>
    <lineage>
        <taxon>Bacteria</taxon>
        <taxon>Bacillati</taxon>
        <taxon>Bacillota</taxon>
        <taxon>Bacilli</taxon>
        <taxon>Bacillales</taxon>
        <taxon>Bacillaceae</taxon>
        <taxon>Bacillus</taxon>
    </lineage>
</organism>
<dbReference type="OrthoDB" id="2452746at2"/>
<keyword evidence="1" id="KW-1133">Transmembrane helix</keyword>
<name>A0A1E5LG00_9BACI</name>
<comment type="caution">
    <text evidence="2">The sequence shown here is derived from an EMBL/GenBank/DDBJ whole genome shotgun (WGS) entry which is preliminary data.</text>
</comment>
<evidence type="ECO:0000313" key="3">
    <source>
        <dbReference type="Proteomes" id="UP000095209"/>
    </source>
</evidence>
<dbReference type="STRING" id="1305675.BFG57_14155"/>
<dbReference type="AlphaFoldDB" id="A0A1E5LG00"/>
<keyword evidence="1" id="KW-0472">Membrane</keyword>
<accession>A0A1E5LG00</accession>
<feature type="transmembrane region" description="Helical" evidence="1">
    <location>
        <begin position="99"/>
        <end position="121"/>
    </location>
</feature>
<reference evidence="2 3" key="1">
    <citation type="submission" date="2016-08" db="EMBL/GenBank/DDBJ databases">
        <title>Genome of Bacillus solimangrovi GH2-4.</title>
        <authorList>
            <person name="Lim S."/>
            <person name="Kim B.-C."/>
        </authorList>
    </citation>
    <scope>NUCLEOTIDE SEQUENCE [LARGE SCALE GENOMIC DNA]</scope>
    <source>
        <strain evidence="2 3">GH2-4</strain>
    </source>
</reference>
<feature type="transmembrane region" description="Helical" evidence="1">
    <location>
        <begin position="36"/>
        <end position="55"/>
    </location>
</feature>
<feature type="transmembrane region" description="Helical" evidence="1">
    <location>
        <begin position="67"/>
        <end position="87"/>
    </location>
</feature>
<keyword evidence="3" id="KW-1185">Reference proteome</keyword>
<dbReference type="EMBL" id="MJEH01000019">
    <property type="protein sequence ID" value="OEH93001.1"/>
    <property type="molecule type" value="Genomic_DNA"/>
</dbReference>
<proteinExistence type="predicted"/>
<keyword evidence="1" id="KW-0812">Transmembrane</keyword>